<keyword evidence="2" id="KW-1185">Reference proteome</keyword>
<organism evidence="1 2">
    <name type="scientific">Trichonephila clavata</name>
    <name type="common">Joro spider</name>
    <name type="synonym">Nephila clavata</name>
    <dbReference type="NCBI Taxonomy" id="2740835"/>
    <lineage>
        <taxon>Eukaryota</taxon>
        <taxon>Metazoa</taxon>
        <taxon>Ecdysozoa</taxon>
        <taxon>Arthropoda</taxon>
        <taxon>Chelicerata</taxon>
        <taxon>Arachnida</taxon>
        <taxon>Araneae</taxon>
        <taxon>Araneomorphae</taxon>
        <taxon>Entelegynae</taxon>
        <taxon>Araneoidea</taxon>
        <taxon>Nephilidae</taxon>
        <taxon>Trichonephila</taxon>
    </lineage>
</organism>
<dbReference type="Proteomes" id="UP000887116">
    <property type="component" value="Unassembled WGS sequence"/>
</dbReference>
<proteinExistence type="predicted"/>
<comment type="caution">
    <text evidence="1">The sequence shown here is derived from an EMBL/GenBank/DDBJ whole genome shotgun (WGS) entry which is preliminary data.</text>
</comment>
<reference evidence="1" key="1">
    <citation type="submission" date="2020-07" db="EMBL/GenBank/DDBJ databases">
        <title>Multicomponent nature underlies the extraordinary mechanical properties of spider dragline silk.</title>
        <authorList>
            <person name="Kono N."/>
            <person name="Nakamura H."/>
            <person name="Mori M."/>
            <person name="Yoshida Y."/>
            <person name="Ohtoshi R."/>
            <person name="Malay A.D."/>
            <person name="Moran D.A.P."/>
            <person name="Tomita M."/>
            <person name="Numata K."/>
            <person name="Arakawa K."/>
        </authorList>
    </citation>
    <scope>NUCLEOTIDE SEQUENCE</scope>
</reference>
<evidence type="ECO:0000313" key="1">
    <source>
        <dbReference type="EMBL" id="GFR01768.1"/>
    </source>
</evidence>
<sequence length="96" mass="10777">MMLAMQKAVFGRHDARYADGCVRTACCSLCRRLCSDDMMLAMQKAVFGLHDDRYTEGLKGPIVVLRESMRIREFSASVVASRAQRYLQLTLVGELG</sequence>
<dbReference type="AlphaFoldDB" id="A0A8X6GDJ6"/>
<accession>A0A8X6GDJ6</accession>
<gene>
    <name evidence="1" type="ORF">TNCT_457521</name>
</gene>
<protein>
    <submittedName>
        <fullName evidence="1">Uncharacterized protein</fullName>
    </submittedName>
</protein>
<evidence type="ECO:0000313" key="2">
    <source>
        <dbReference type="Proteomes" id="UP000887116"/>
    </source>
</evidence>
<name>A0A8X6GDJ6_TRICU</name>
<dbReference type="EMBL" id="BMAO01035167">
    <property type="protein sequence ID" value="GFR01768.1"/>
    <property type="molecule type" value="Genomic_DNA"/>
</dbReference>